<dbReference type="RefSeq" id="WP_047874440.1">
    <property type="nucleotide sequence ID" value="NZ_BMYC01000010.1"/>
</dbReference>
<dbReference type="NCBIfam" id="TIGR00254">
    <property type="entry name" value="GGDEF"/>
    <property type="match status" value="1"/>
</dbReference>
<dbReference type="Proteomes" id="UP000036426">
    <property type="component" value="Unassembled WGS sequence"/>
</dbReference>
<reference evidence="5 6" key="1">
    <citation type="submission" date="2015-05" db="EMBL/GenBank/DDBJ databases">
        <title>Photobacterium galathea sp. nov.</title>
        <authorList>
            <person name="Machado H."/>
            <person name="Gram L."/>
        </authorList>
    </citation>
    <scope>NUCLEOTIDE SEQUENCE [LARGE SCALE GENOMIC DNA]</scope>
    <source>
        <strain evidence="5 6">DSM 25995</strain>
    </source>
</reference>
<evidence type="ECO:0000259" key="4">
    <source>
        <dbReference type="PROSITE" id="PS50887"/>
    </source>
</evidence>
<evidence type="ECO:0000313" key="5">
    <source>
        <dbReference type="EMBL" id="KLV00736.1"/>
    </source>
</evidence>
<evidence type="ECO:0000259" key="3">
    <source>
        <dbReference type="PROSITE" id="PS50883"/>
    </source>
</evidence>
<dbReference type="InterPro" id="IPR029787">
    <property type="entry name" value="Nucleotide_cyclase"/>
</dbReference>
<feature type="domain" description="EAL" evidence="3">
    <location>
        <begin position="421"/>
        <end position="675"/>
    </location>
</feature>
<dbReference type="NCBIfam" id="TIGR00229">
    <property type="entry name" value="sensory_box"/>
    <property type="match status" value="1"/>
</dbReference>
<dbReference type="SUPFAM" id="SSF55073">
    <property type="entry name" value="Nucleotide cyclase"/>
    <property type="match status" value="1"/>
</dbReference>
<accession>A0A0J1GM96</accession>
<keyword evidence="2" id="KW-0973">c-di-GMP</keyword>
<dbReference type="InterPro" id="IPR035965">
    <property type="entry name" value="PAS-like_dom_sf"/>
</dbReference>
<dbReference type="Pfam" id="PF08448">
    <property type="entry name" value="PAS_4"/>
    <property type="match status" value="1"/>
</dbReference>
<dbReference type="SUPFAM" id="SSF55785">
    <property type="entry name" value="PYP-like sensor domain (PAS domain)"/>
    <property type="match status" value="2"/>
</dbReference>
<dbReference type="PATRIC" id="fig|754436.4.peg.2314"/>
<name>A0A0J1GM96_9GAMM</name>
<dbReference type="InterPro" id="IPR001633">
    <property type="entry name" value="EAL_dom"/>
</dbReference>
<sequence>MPTEQLHYWFPLLTDNSPFLFAVLDQQHNYLAVNNRYCEISGLERHELIGLNDNDTLGPTFYRTLSPYYQRAFAGETVEGEVVLDDSRHDTSMHFSLSPLRSTDGQIQHVVLHCADTSERQVLVNTIQELEKQLQVINQMMHEGCCIVEENTIISANANAAQLLGFESVADLQGTDLGKLLVDGNNKPIQKAQLQSLSRGESRNCQTSPYCPAQRALRLSAAPIPLLGTPARLILLQDNSQQLSKQDKLEHLVHTDPLTGMLNRHGFSRKLEQTIKQDVPFFMLYLDIDNFKNINDSLGHHIGDQVLQEIGKRLVRMLPDTAIIGHLSGDEFAILLPNPEHHKVGDLTAAQVIALINQPFNLHHFSKHLACSIGMVSFPGDGNDARILLQNADTAMYEAKNRGRNRAVTFSEEMNKEARMQLWLEIELQKALQNNGLEVWYQPKVNARDFAIDGAEALVRWKHPVEGYISPAQFIPVAERAGLIDQLGQVVMREVFTTVKQWKSQGLLTGRVAINLSPQQFGNPNLIKFVDRLHKSIGVNPNDITFELTESAVMSDGEHTIQMLNAIKKLGFSLSIDDFGTGYSSLSYLARFPLDELKIDRAFIQDIDNVPKQLTLIENIINLGKALNMSVVAEGVETRQQATLLSNLHCNSIQGFHFYKPLPKDELETILHKHTNH</sequence>
<dbReference type="CDD" id="cd00130">
    <property type="entry name" value="PAS"/>
    <property type="match status" value="1"/>
</dbReference>
<dbReference type="PANTHER" id="PTHR44757:SF2">
    <property type="entry name" value="BIOFILM ARCHITECTURE MAINTENANCE PROTEIN MBAA"/>
    <property type="match status" value="1"/>
</dbReference>
<dbReference type="PROSITE" id="PS50887">
    <property type="entry name" value="GGDEF"/>
    <property type="match status" value="1"/>
</dbReference>
<comment type="caution">
    <text evidence="5">The sequence shown here is derived from an EMBL/GenBank/DDBJ whole genome shotgun (WGS) entry which is preliminary data.</text>
</comment>
<proteinExistence type="predicted"/>
<dbReference type="Pfam" id="PF00990">
    <property type="entry name" value="GGDEF"/>
    <property type="match status" value="1"/>
</dbReference>
<evidence type="ECO:0000256" key="1">
    <source>
        <dbReference type="ARBA" id="ARBA00012282"/>
    </source>
</evidence>
<evidence type="ECO:0000313" key="6">
    <source>
        <dbReference type="Proteomes" id="UP000036426"/>
    </source>
</evidence>
<dbReference type="Pfam" id="PF00563">
    <property type="entry name" value="EAL"/>
    <property type="match status" value="1"/>
</dbReference>
<dbReference type="Gene3D" id="3.30.70.270">
    <property type="match status" value="1"/>
</dbReference>
<dbReference type="InterPro" id="IPR052155">
    <property type="entry name" value="Biofilm_reg_signaling"/>
</dbReference>
<organism evidence="5 6">
    <name type="scientific">Photobacterium aphoticum</name>
    <dbReference type="NCBI Taxonomy" id="754436"/>
    <lineage>
        <taxon>Bacteria</taxon>
        <taxon>Pseudomonadati</taxon>
        <taxon>Pseudomonadota</taxon>
        <taxon>Gammaproteobacteria</taxon>
        <taxon>Vibrionales</taxon>
        <taxon>Vibrionaceae</taxon>
        <taxon>Photobacterium</taxon>
    </lineage>
</organism>
<dbReference type="PANTHER" id="PTHR44757">
    <property type="entry name" value="DIGUANYLATE CYCLASE DGCP"/>
    <property type="match status" value="1"/>
</dbReference>
<keyword evidence="6" id="KW-1185">Reference proteome</keyword>
<dbReference type="CDD" id="cd01948">
    <property type="entry name" value="EAL"/>
    <property type="match status" value="1"/>
</dbReference>
<dbReference type="InterPro" id="IPR035919">
    <property type="entry name" value="EAL_sf"/>
</dbReference>
<dbReference type="InterPro" id="IPR043128">
    <property type="entry name" value="Rev_trsase/Diguanyl_cyclase"/>
</dbReference>
<dbReference type="Pfam" id="PF13426">
    <property type="entry name" value="PAS_9"/>
    <property type="match status" value="1"/>
</dbReference>
<dbReference type="PROSITE" id="PS50883">
    <property type="entry name" value="EAL"/>
    <property type="match status" value="1"/>
</dbReference>
<dbReference type="InterPro" id="IPR000014">
    <property type="entry name" value="PAS"/>
</dbReference>
<dbReference type="EMBL" id="LDOV01000020">
    <property type="protein sequence ID" value="KLV00736.1"/>
    <property type="molecule type" value="Genomic_DNA"/>
</dbReference>
<evidence type="ECO:0000256" key="2">
    <source>
        <dbReference type="ARBA" id="ARBA00022636"/>
    </source>
</evidence>
<dbReference type="AlphaFoldDB" id="A0A0J1GM96"/>
<dbReference type="SMART" id="SM00052">
    <property type="entry name" value="EAL"/>
    <property type="match status" value="1"/>
</dbReference>
<protein>
    <recommendedName>
        <fullName evidence="1">cyclic-guanylate-specific phosphodiesterase</fullName>
        <ecNumber evidence="1">3.1.4.52</ecNumber>
    </recommendedName>
</protein>
<gene>
    <name evidence="5" type="ORF">ABT58_10900</name>
</gene>
<dbReference type="GO" id="GO:0071111">
    <property type="term" value="F:cyclic-guanylate-specific phosphodiesterase activity"/>
    <property type="evidence" value="ECO:0007669"/>
    <property type="project" value="UniProtKB-EC"/>
</dbReference>
<dbReference type="SMART" id="SM00091">
    <property type="entry name" value="PAS"/>
    <property type="match status" value="2"/>
</dbReference>
<dbReference type="Gene3D" id="3.20.20.450">
    <property type="entry name" value="EAL domain"/>
    <property type="match status" value="1"/>
</dbReference>
<dbReference type="InterPro" id="IPR013656">
    <property type="entry name" value="PAS_4"/>
</dbReference>
<dbReference type="FunFam" id="3.20.20.450:FF:000001">
    <property type="entry name" value="Cyclic di-GMP phosphodiesterase yahA"/>
    <property type="match status" value="1"/>
</dbReference>
<dbReference type="CDD" id="cd01949">
    <property type="entry name" value="GGDEF"/>
    <property type="match status" value="1"/>
</dbReference>
<dbReference type="OrthoDB" id="1316910at2"/>
<feature type="domain" description="GGDEF" evidence="4">
    <location>
        <begin position="279"/>
        <end position="412"/>
    </location>
</feature>
<dbReference type="SUPFAM" id="SSF141868">
    <property type="entry name" value="EAL domain-like"/>
    <property type="match status" value="1"/>
</dbReference>
<dbReference type="EC" id="3.1.4.52" evidence="1"/>
<dbReference type="SMART" id="SM00267">
    <property type="entry name" value="GGDEF"/>
    <property type="match status" value="1"/>
</dbReference>
<dbReference type="Gene3D" id="3.30.450.20">
    <property type="entry name" value="PAS domain"/>
    <property type="match status" value="2"/>
</dbReference>
<dbReference type="InterPro" id="IPR000160">
    <property type="entry name" value="GGDEF_dom"/>
</dbReference>